<organism evidence="8 9">
    <name type="scientific">Candidatus Electrothrix aarhusensis</name>
    <dbReference type="NCBI Taxonomy" id="1859131"/>
    <lineage>
        <taxon>Bacteria</taxon>
        <taxon>Pseudomonadati</taxon>
        <taxon>Thermodesulfobacteriota</taxon>
        <taxon>Desulfobulbia</taxon>
        <taxon>Desulfobulbales</taxon>
        <taxon>Desulfobulbaceae</taxon>
        <taxon>Candidatus Electrothrix</taxon>
    </lineage>
</organism>
<evidence type="ECO:0000259" key="7">
    <source>
        <dbReference type="PROSITE" id="PS50056"/>
    </source>
</evidence>
<keyword evidence="2" id="KW-0378">Hydrolase</keyword>
<dbReference type="PANTHER" id="PTHR31126:SF72">
    <property type="entry name" value="DUAL SPECIFICITY PROTEIN PHOSPHATASE TPBA"/>
    <property type="match status" value="1"/>
</dbReference>
<dbReference type="Proteomes" id="UP000287853">
    <property type="component" value="Unassembled WGS sequence"/>
</dbReference>
<dbReference type="PROSITE" id="PS00383">
    <property type="entry name" value="TYR_PHOSPHATASE_1"/>
    <property type="match status" value="1"/>
</dbReference>
<comment type="caution">
    <text evidence="8">The sequence shown here is derived from an EMBL/GenBank/DDBJ whole genome shotgun (WGS) entry which is preliminary data.</text>
</comment>
<feature type="domain" description="Tyrosine specific protein phosphatases" evidence="7">
    <location>
        <begin position="105"/>
        <end position="153"/>
    </location>
</feature>
<dbReference type="InterPro" id="IPR020422">
    <property type="entry name" value="TYR_PHOSPHATASE_DUAL_dom"/>
</dbReference>
<evidence type="ECO:0000313" key="9">
    <source>
        <dbReference type="Proteomes" id="UP000287853"/>
    </source>
</evidence>
<evidence type="ECO:0000256" key="1">
    <source>
        <dbReference type="ARBA" id="ARBA00012527"/>
    </source>
</evidence>
<dbReference type="PANTHER" id="PTHR31126">
    <property type="entry name" value="TYROSINE-PROTEIN PHOSPHATASE"/>
    <property type="match status" value="1"/>
</dbReference>
<dbReference type="Gene3D" id="3.90.190.10">
    <property type="entry name" value="Protein tyrosine phosphatase superfamily"/>
    <property type="match status" value="1"/>
</dbReference>
<evidence type="ECO:0000256" key="2">
    <source>
        <dbReference type="ARBA" id="ARBA00022801"/>
    </source>
</evidence>
<dbReference type="InterPro" id="IPR029021">
    <property type="entry name" value="Prot-tyrosine_phosphatase-like"/>
</dbReference>
<keyword evidence="9" id="KW-1185">Reference proteome</keyword>
<evidence type="ECO:0000256" key="5">
    <source>
        <dbReference type="ARBA" id="ARBA00047927"/>
    </source>
</evidence>
<dbReference type="AlphaFoldDB" id="A0A444ISQ3"/>
<protein>
    <recommendedName>
        <fullName evidence="1">diphosphoinositol-polyphosphate diphosphatase</fullName>
        <ecNumber evidence="1">3.6.1.52</ecNumber>
    </recommendedName>
</protein>
<comment type="catalytic activity">
    <reaction evidence="4">
        <text>5-diphospho-1D-myo-inositol 1,2,3,4,6-pentakisphosphate + H2O = 1D-myo-inositol hexakisphosphate + phosphate + H(+)</text>
        <dbReference type="Rhea" id="RHEA:22384"/>
        <dbReference type="ChEBI" id="CHEBI:15377"/>
        <dbReference type="ChEBI" id="CHEBI:15378"/>
        <dbReference type="ChEBI" id="CHEBI:43474"/>
        <dbReference type="ChEBI" id="CHEBI:58130"/>
        <dbReference type="ChEBI" id="CHEBI:58628"/>
        <dbReference type="EC" id="3.6.1.52"/>
    </reaction>
    <physiologicalReaction direction="left-to-right" evidence="4">
        <dbReference type="Rhea" id="RHEA:22385"/>
    </physiologicalReaction>
</comment>
<reference evidence="8 9" key="1">
    <citation type="submission" date="2017-01" db="EMBL/GenBank/DDBJ databases">
        <title>The cable genome- insights into the physiology and evolution of filamentous bacteria capable of sulfide oxidation via long distance electron transfer.</title>
        <authorList>
            <person name="Schreiber L."/>
            <person name="Bjerg J.T."/>
            <person name="Boggild A."/>
            <person name="Van De Vossenberg J."/>
            <person name="Meysman F."/>
            <person name="Nielsen L.P."/>
            <person name="Schramm A."/>
            <person name="Kjeldsen K.U."/>
        </authorList>
    </citation>
    <scope>NUCLEOTIDE SEQUENCE [LARGE SCALE GENOMIC DNA]</scope>
    <source>
        <strain evidence="8">MCF</strain>
    </source>
</reference>
<evidence type="ECO:0000256" key="4">
    <source>
        <dbReference type="ARBA" id="ARBA00047342"/>
    </source>
</evidence>
<dbReference type="SUPFAM" id="SSF52799">
    <property type="entry name" value="(Phosphotyrosine protein) phosphatases II"/>
    <property type="match status" value="1"/>
</dbReference>
<dbReference type="GO" id="GO:0008486">
    <property type="term" value="F:diphosphoinositol-polyphosphate diphosphatase activity"/>
    <property type="evidence" value="ECO:0007669"/>
    <property type="project" value="UniProtKB-EC"/>
</dbReference>
<comment type="catalytic activity">
    <reaction evidence="5">
        <text>1,5-bis(diphospho)-1D-myo-inositol 2,3,4,6-tetrakisphosphate + H2O = 1-diphospho-1D-myo-inositol 2,3,4,5,6-pentakisphosphate + phosphate + 2 H(+)</text>
        <dbReference type="Rhea" id="RHEA:79699"/>
        <dbReference type="ChEBI" id="CHEBI:15377"/>
        <dbReference type="ChEBI" id="CHEBI:15378"/>
        <dbReference type="ChEBI" id="CHEBI:43474"/>
        <dbReference type="ChEBI" id="CHEBI:74946"/>
        <dbReference type="ChEBI" id="CHEBI:77983"/>
        <dbReference type="EC" id="3.6.1.52"/>
    </reaction>
    <physiologicalReaction direction="left-to-right" evidence="5">
        <dbReference type="Rhea" id="RHEA:79700"/>
    </physiologicalReaction>
</comment>
<dbReference type="InterPro" id="IPR004861">
    <property type="entry name" value="Siw14-like"/>
</dbReference>
<dbReference type="Pfam" id="PF03162">
    <property type="entry name" value="Y_phosphatase2"/>
    <property type="match status" value="1"/>
</dbReference>
<name>A0A444ISQ3_9BACT</name>
<comment type="similarity">
    <text evidence="3">Belongs to the protein-tyrosine phosphatase family. Atypical dual-specificity phosphatase Siw14-like subfamily.</text>
</comment>
<dbReference type="EMBL" id="MTKO01000105">
    <property type="protein sequence ID" value="RWX43928.1"/>
    <property type="molecule type" value="Genomic_DNA"/>
</dbReference>
<dbReference type="PROSITE" id="PS50056">
    <property type="entry name" value="TYR_PHOSPHATASE_2"/>
    <property type="match status" value="1"/>
</dbReference>
<evidence type="ECO:0000259" key="6">
    <source>
        <dbReference type="PROSITE" id="PS50054"/>
    </source>
</evidence>
<evidence type="ECO:0000256" key="3">
    <source>
        <dbReference type="ARBA" id="ARBA00044949"/>
    </source>
</evidence>
<sequence length="190" mass="21657">MKSFTVISLHIILLALSLVLFNIAYGAETTSIDMKGVLNFHKLSDTLYRSEQPSAEGFANLKAMGIKTIINLRSFHSDRDEIERSGISYEHIFMKTWHPEEEDAVRFLQIVTNPKRTPVLVHCQHGADRTGIMCALYRVAVQGWKKEEAIHEMTQGGFGFHKIWNNLLIWFEHLDIEAIKKKAGVNSSTE</sequence>
<dbReference type="CDD" id="cd14529">
    <property type="entry name" value="TpbA-like"/>
    <property type="match status" value="1"/>
</dbReference>
<dbReference type="EC" id="3.6.1.52" evidence="1"/>
<dbReference type="InterPro" id="IPR016130">
    <property type="entry name" value="Tyr_Pase_AS"/>
</dbReference>
<dbReference type="GO" id="GO:0016791">
    <property type="term" value="F:phosphatase activity"/>
    <property type="evidence" value="ECO:0007669"/>
    <property type="project" value="TreeGrafter"/>
</dbReference>
<dbReference type="PROSITE" id="PS50054">
    <property type="entry name" value="TYR_PHOSPHATASE_DUAL"/>
    <property type="match status" value="1"/>
</dbReference>
<feature type="domain" description="Tyrosine-protein phosphatase" evidence="6">
    <location>
        <begin position="39"/>
        <end position="182"/>
    </location>
</feature>
<gene>
    <name evidence="8" type="ORF">H206_03340</name>
</gene>
<evidence type="ECO:0000313" key="8">
    <source>
        <dbReference type="EMBL" id="RWX43928.1"/>
    </source>
</evidence>
<dbReference type="InterPro" id="IPR000387">
    <property type="entry name" value="Tyr_Pase_dom"/>
</dbReference>
<proteinExistence type="inferred from homology"/>
<accession>A0A444ISQ3</accession>